<keyword evidence="5" id="KW-1185">Reference proteome</keyword>
<dbReference type="Gene3D" id="3.30.70.330">
    <property type="match status" value="1"/>
</dbReference>
<dbReference type="CDD" id="cd00590">
    <property type="entry name" value="RRM_SF"/>
    <property type="match status" value="1"/>
</dbReference>
<dbReference type="InterPro" id="IPR000504">
    <property type="entry name" value="RRM_dom"/>
</dbReference>
<dbReference type="Proteomes" id="UP000245207">
    <property type="component" value="Unassembled WGS sequence"/>
</dbReference>
<dbReference type="InterPro" id="IPR035979">
    <property type="entry name" value="RBD_domain_sf"/>
</dbReference>
<protein>
    <submittedName>
        <fullName evidence="4">Nucleotide-binding alpha-beta plait domain-containing protein</fullName>
    </submittedName>
</protein>
<gene>
    <name evidence="4" type="ORF">CTI12_AA274140</name>
</gene>
<keyword evidence="1" id="KW-0694">RNA-binding</keyword>
<dbReference type="EMBL" id="PKPP01002980">
    <property type="protein sequence ID" value="PWA71999.1"/>
    <property type="molecule type" value="Genomic_DNA"/>
</dbReference>
<evidence type="ECO:0000256" key="1">
    <source>
        <dbReference type="PROSITE-ProRule" id="PRU00176"/>
    </source>
</evidence>
<reference evidence="4 5" key="1">
    <citation type="journal article" date="2018" name="Mol. Plant">
        <title>The genome of Artemisia annua provides insight into the evolution of Asteraceae family and artemisinin biosynthesis.</title>
        <authorList>
            <person name="Shen Q."/>
            <person name="Zhang L."/>
            <person name="Liao Z."/>
            <person name="Wang S."/>
            <person name="Yan T."/>
            <person name="Shi P."/>
            <person name="Liu M."/>
            <person name="Fu X."/>
            <person name="Pan Q."/>
            <person name="Wang Y."/>
            <person name="Lv Z."/>
            <person name="Lu X."/>
            <person name="Zhang F."/>
            <person name="Jiang W."/>
            <person name="Ma Y."/>
            <person name="Chen M."/>
            <person name="Hao X."/>
            <person name="Li L."/>
            <person name="Tang Y."/>
            <person name="Lv G."/>
            <person name="Zhou Y."/>
            <person name="Sun X."/>
            <person name="Brodelius P.E."/>
            <person name="Rose J.K.C."/>
            <person name="Tang K."/>
        </authorList>
    </citation>
    <scope>NUCLEOTIDE SEQUENCE [LARGE SCALE GENOMIC DNA]</scope>
    <source>
        <strain evidence="5">cv. Huhao1</strain>
        <tissue evidence="4">Leaf</tissue>
    </source>
</reference>
<dbReference type="OrthoDB" id="1744977at2759"/>
<evidence type="ECO:0000259" key="3">
    <source>
        <dbReference type="PROSITE" id="PS50102"/>
    </source>
</evidence>
<evidence type="ECO:0000313" key="5">
    <source>
        <dbReference type="Proteomes" id="UP000245207"/>
    </source>
</evidence>
<dbReference type="GO" id="GO:0003723">
    <property type="term" value="F:RNA binding"/>
    <property type="evidence" value="ECO:0007669"/>
    <property type="project" value="UniProtKB-UniRule"/>
</dbReference>
<dbReference type="SMART" id="SM00360">
    <property type="entry name" value="RRM"/>
    <property type="match status" value="1"/>
</dbReference>
<dbReference type="InterPro" id="IPR012677">
    <property type="entry name" value="Nucleotide-bd_a/b_plait_sf"/>
</dbReference>
<name>A0A2U1NES0_ARTAN</name>
<feature type="domain" description="RRM" evidence="3">
    <location>
        <begin position="29"/>
        <end position="106"/>
    </location>
</feature>
<accession>A0A2U1NES0</accession>
<dbReference type="AlphaFoldDB" id="A0A2U1NES0"/>
<dbReference type="Pfam" id="PF00076">
    <property type="entry name" value="RRM_1"/>
    <property type="match status" value="1"/>
</dbReference>
<organism evidence="4 5">
    <name type="scientific">Artemisia annua</name>
    <name type="common">Sweet wormwood</name>
    <dbReference type="NCBI Taxonomy" id="35608"/>
    <lineage>
        <taxon>Eukaryota</taxon>
        <taxon>Viridiplantae</taxon>
        <taxon>Streptophyta</taxon>
        <taxon>Embryophyta</taxon>
        <taxon>Tracheophyta</taxon>
        <taxon>Spermatophyta</taxon>
        <taxon>Magnoliopsida</taxon>
        <taxon>eudicotyledons</taxon>
        <taxon>Gunneridae</taxon>
        <taxon>Pentapetalae</taxon>
        <taxon>asterids</taxon>
        <taxon>campanulids</taxon>
        <taxon>Asterales</taxon>
        <taxon>Asteraceae</taxon>
        <taxon>Asteroideae</taxon>
        <taxon>Anthemideae</taxon>
        <taxon>Artemisiinae</taxon>
        <taxon>Artemisia</taxon>
    </lineage>
</organism>
<feature type="compositionally biased region" description="Basic and acidic residues" evidence="2">
    <location>
        <begin position="430"/>
        <end position="441"/>
    </location>
</feature>
<sequence>MGDSEWKEVSYRKRRSVFERLGSSANNTLSVYVSNFPSHLSIRELSNICGKKGTIVEVYIANHKNKFGQMFGFCRYSGIDNKEALIDSLNGVWIGKLRLHANIARFAKFDRKVGPKHTHSAVNQQAPVAPLSANRGVNSSHSFSNIVKGVPAEMKIDSNDTYVDDLDTQDDNPELELAILGCHKDFRSIVNSKIICRNEGFTGVDVKYLGGLWVLFTFQDKKVRDCFLKHEGILSWFSSLKLWHNDFVLHERLVWLEIEGVPVRAWNDDTLKSICKKWGEVMFIDNSDSSNRFTIRVCIKSSHQLLIFASTSVTLNKVSYTFRVRELCSWTPTFTTDSNDVDDEGFMEKEKIIESDKEEEDDVESVGDFNNMEGNGDFFTNNEDENVDLPINSDPFELESLIAKKGNYHATKKDTDTPKFPPGFTQSDNGEDKQELSDINKPDTMTMQSSDGKIDEIPKKYFGVSMLQQVEDTIKVGTALGFNMDGVQDMLQKMIADMGDKFVVK</sequence>
<feature type="region of interest" description="Disordered" evidence="2">
    <location>
        <begin position="410"/>
        <end position="451"/>
    </location>
</feature>
<dbReference type="PROSITE" id="PS50102">
    <property type="entry name" value="RRM"/>
    <property type="match status" value="1"/>
</dbReference>
<comment type="caution">
    <text evidence="4">The sequence shown here is derived from an EMBL/GenBank/DDBJ whole genome shotgun (WGS) entry which is preliminary data.</text>
</comment>
<evidence type="ECO:0000313" key="4">
    <source>
        <dbReference type="EMBL" id="PWA71999.1"/>
    </source>
</evidence>
<evidence type="ECO:0000256" key="2">
    <source>
        <dbReference type="SAM" id="MobiDB-lite"/>
    </source>
</evidence>
<dbReference type="SUPFAM" id="SSF54928">
    <property type="entry name" value="RNA-binding domain, RBD"/>
    <property type="match status" value="1"/>
</dbReference>
<proteinExistence type="predicted"/>